<dbReference type="Proteomes" id="UP000325313">
    <property type="component" value="Unassembled WGS sequence"/>
</dbReference>
<evidence type="ECO:0000256" key="1">
    <source>
        <dbReference type="SAM" id="MobiDB-lite"/>
    </source>
</evidence>
<comment type="caution">
    <text evidence="2">The sequence shown here is derived from an EMBL/GenBank/DDBJ whole genome shotgun (WGS) entry which is preliminary data.</text>
</comment>
<feature type="compositionally biased region" description="Basic and acidic residues" evidence="1">
    <location>
        <begin position="10"/>
        <end position="20"/>
    </location>
</feature>
<sequence>MPSSSRSKKKDGLEDARELDVNEMMDEEVQAIEREPQRVTPRKYFVTGSYNHIDHLMLRQTGKYHGIPAASCPRRSAKIVDEDVTLG</sequence>
<evidence type="ECO:0000313" key="3">
    <source>
        <dbReference type="Proteomes" id="UP000325313"/>
    </source>
</evidence>
<evidence type="ECO:0000313" key="2">
    <source>
        <dbReference type="EMBL" id="KAA1133547.1"/>
    </source>
</evidence>
<protein>
    <submittedName>
        <fullName evidence="2">Uncharacterized protein</fullName>
    </submittedName>
</protein>
<name>A0A5B0S6U0_PUCGR</name>
<proteinExistence type="predicted"/>
<dbReference type="AlphaFoldDB" id="A0A5B0S6U0"/>
<organism evidence="2 3">
    <name type="scientific">Puccinia graminis f. sp. tritici</name>
    <dbReference type="NCBI Taxonomy" id="56615"/>
    <lineage>
        <taxon>Eukaryota</taxon>
        <taxon>Fungi</taxon>
        <taxon>Dikarya</taxon>
        <taxon>Basidiomycota</taxon>
        <taxon>Pucciniomycotina</taxon>
        <taxon>Pucciniomycetes</taxon>
        <taxon>Pucciniales</taxon>
        <taxon>Pucciniaceae</taxon>
        <taxon>Puccinia</taxon>
    </lineage>
</organism>
<accession>A0A5B0S6U0</accession>
<gene>
    <name evidence="2" type="ORF">PGTUg99_023243</name>
</gene>
<feature type="region of interest" description="Disordered" evidence="1">
    <location>
        <begin position="1"/>
        <end position="24"/>
    </location>
</feature>
<reference evidence="2 3" key="1">
    <citation type="submission" date="2019-05" db="EMBL/GenBank/DDBJ databases">
        <title>Emergence of the Ug99 lineage of the wheat stem rust pathogen through somatic hybridization.</title>
        <authorList>
            <person name="Li F."/>
            <person name="Upadhyaya N.M."/>
            <person name="Sperschneider J."/>
            <person name="Matny O."/>
            <person name="Nguyen-Phuc H."/>
            <person name="Mago R."/>
            <person name="Raley C."/>
            <person name="Miller M.E."/>
            <person name="Silverstein K.A.T."/>
            <person name="Henningsen E."/>
            <person name="Hirsch C.D."/>
            <person name="Visser B."/>
            <person name="Pretorius Z.A."/>
            <person name="Steffenson B.J."/>
            <person name="Schwessinger B."/>
            <person name="Dodds P.N."/>
            <person name="Figueroa M."/>
        </authorList>
    </citation>
    <scope>NUCLEOTIDE SEQUENCE [LARGE SCALE GENOMIC DNA]</scope>
    <source>
        <strain evidence="2 3">Ug99</strain>
    </source>
</reference>
<dbReference type="EMBL" id="VDEP01000071">
    <property type="protein sequence ID" value="KAA1133547.1"/>
    <property type="molecule type" value="Genomic_DNA"/>
</dbReference>